<keyword evidence="2" id="KW-1185">Reference proteome</keyword>
<dbReference type="GO" id="GO:0008168">
    <property type="term" value="F:methyltransferase activity"/>
    <property type="evidence" value="ECO:0007669"/>
    <property type="project" value="UniProtKB-KW"/>
</dbReference>
<keyword evidence="1" id="KW-0489">Methyltransferase</keyword>
<dbReference type="SUPFAM" id="SSF53335">
    <property type="entry name" value="S-adenosyl-L-methionine-dependent methyltransferases"/>
    <property type="match status" value="1"/>
</dbReference>
<keyword evidence="1" id="KW-0808">Transferase</keyword>
<reference evidence="1 2" key="1">
    <citation type="submission" date="2022-11" db="EMBL/GenBank/DDBJ databases">
        <title>Host association and intracellularity evolved multiple times independently in the Rickettsiales.</title>
        <authorList>
            <person name="Castelli M."/>
            <person name="Nardi T."/>
            <person name="Gammuto L."/>
            <person name="Bellinzona G."/>
            <person name="Sabaneyeva E."/>
            <person name="Potekhin A."/>
            <person name="Serra V."/>
            <person name="Petroni G."/>
            <person name="Sassera D."/>
        </authorList>
    </citation>
    <scope>NUCLEOTIDE SEQUENCE [LARGE SCALE GENOMIC DNA]</scope>
    <source>
        <strain evidence="1 2">NDG2</strain>
    </source>
</reference>
<accession>A0ABZ0UKA0</accession>
<dbReference type="Pfam" id="PF13489">
    <property type="entry name" value="Methyltransf_23"/>
    <property type="match status" value="1"/>
</dbReference>
<proteinExistence type="predicted"/>
<dbReference type="Proteomes" id="UP001327219">
    <property type="component" value="Chromosome"/>
</dbReference>
<sequence>MLANRPKFKEEATYCVRVINNDTCGLQFVPIGIVTHKLNQTFELRTDPKQPKQDCNAVYDSLKEALEINEKVFNYNMLDLGCCSGAIALKMRKDQLLHFVLGVEANKNLADYCRKLSIGPEHVYNNVINQDGKLFLDSKAQTNMKFDIIMALGCVNYSINPEFFLTKLKTYINKDGLVILTFFSKEEIHDYIFDIKLEVFLYNQNYIAETATKHGWQIVKQSNIARKRKKPSEMIMILKLNEHYAESKSE</sequence>
<organism evidence="1 2">
    <name type="scientific">Candidatus Bandiella euplotis</name>
    <dbReference type="NCBI Taxonomy" id="1664265"/>
    <lineage>
        <taxon>Bacteria</taxon>
        <taxon>Pseudomonadati</taxon>
        <taxon>Pseudomonadota</taxon>
        <taxon>Alphaproteobacteria</taxon>
        <taxon>Rickettsiales</taxon>
        <taxon>Candidatus Midichloriaceae</taxon>
        <taxon>Candidatus Bandiella</taxon>
    </lineage>
</organism>
<evidence type="ECO:0000313" key="2">
    <source>
        <dbReference type="Proteomes" id="UP001327219"/>
    </source>
</evidence>
<dbReference type="GO" id="GO:0032259">
    <property type="term" value="P:methylation"/>
    <property type="evidence" value="ECO:0007669"/>
    <property type="project" value="UniProtKB-KW"/>
</dbReference>
<protein>
    <submittedName>
        <fullName evidence="1">SAM-dependent methyltransferase</fullName>
    </submittedName>
</protein>
<gene>
    <name evidence="1" type="ORF">Bandiella_00665</name>
</gene>
<dbReference type="InterPro" id="IPR029063">
    <property type="entry name" value="SAM-dependent_MTases_sf"/>
</dbReference>
<dbReference type="Gene3D" id="3.40.50.150">
    <property type="entry name" value="Vaccinia Virus protein VP39"/>
    <property type="match status" value="1"/>
</dbReference>
<dbReference type="CDD" id="cd02440">
    <property type="entry name" value="AdoMet_MTases"/>
    <property type="match status" value="1"/>
</dbReference>
<evidence type="ECO:0000313" key="1">
    <source>
        <dbReference type="EMBL" id="WPX96549.1"/>
    </source>
</evidence>
<name>A0ABZ0UKA0_9RICK</name>
<dbReference type="EMBL" id="CP110820">
    <property type="protein sequence ID" value="WPX96549.1"/>
    <property type="molecule type" value="Genomic_DNA"/>
</dbReference>